<evidence type="ECO:0000313" key="2">
    <source>
        <dbReference type="Proteomes" id="UP000094329"/>
    </source>
</evidence>
<dbReference type="PANTHER" id="PTHR34235">
    <property type="entry name" value="SLR1203 PROTEIN-RELATED"/>
    <property type="match status" value="1"/>
</dbReference>
<protein>
    <recommendedName>
        <fullName evidence="3">DUF29 domain-containing protein</fullName>
    </recommendedName>
</protein>
<dbReference type="EMBL" id="MDTU01000002">
    <property type="protein sequence ID" value="ODN41571.1"/>
    <property type="molecule type" value="Genomic_DNA"/>
</dbReference>
<accession>A0ABX3A1M5</accession>
<gene>
    <name evidence="1" type="ORF">BGC07_15805</name>
</gene>
<dbReference type="RefSeq" id="WP_069314036.1">
    <property type="nucleotide sequence ID" value="NZ_MDTU01000002.1"/>
</dbReference>
<dbReference type="Pfam" id="PF01724">
    <property type="entry name" value="DUF29"/>
    <property type="match status" value="1"/>
</dbReference>
<evidence type="ECO:0008006" key="3">
    <source>
        <dbReference type="Google" id="ProtNLM"/>
    </source>
</evidence>
<dbReference type="InterPro" id="IPR002636">
    <property type="entry name" value="DUF29"/>
</dbReference>
<comment type="caution">
    <text evidence="1">The sequence shown here is derived from an EMBL/GenBank/DDBJ whole genome shotgun (WGS) entry which is preliminary data.</text>
</comment>
<reference evidence="1 2" key="1">
    <citation type="submission" date="2016-08" db="EMBL/GenBank/DDBJ databases">
        <title>Draft genome sequence of Candidatus Piscirickettsia litoralis, from seawater.</title>
        <authorList>
            <person name="Wan X."/>
            <person name="Lee A.J."/>
            <person name="Hou S."/>
            <person name="Donachie S.P."/>
        </authorList>
    </citation>
    <scope>NUCLEOTIDE SEQUENCE [LARGE SCALE GENOMIC DNA]</scope>
    <source>
        <strain evidence="1 2">Y2</strain>
    </source>
</reference>
<keyword evidence="2" id="KW-1185">Reference proteome</keyword>
<organism evidence="1 2">
    <name type="scientific">Piscirickettsia litoralis</name>
    <dbReference type="NCBI Taxonomy" id="1891921"/>
    <lineage>
        <taxon>Bacteria</taxon>
        <taxon>Pseudomonadati</taxon>
        <taxon>Pseudomonadota</taxon>
        <taxon>Gammaproteobacteria</taxon>
        <taxon>Thiotrichales</taxon>
        <taxon>Piscirickettsiaceae</taxon>
        <taxon>Piscirickettsia</taxon>
    </lineage>
</organism>
<dbReference type="Gene3D" id="1.20.1220.20">
    <property type="entry name" value="Uncharcterised protein PF01724"/>
    <property type="match status" value="1"/>
</dbReference>
<name>A0ABX3A1M5_9GAMM</name>
<sequence>MSANDYDKDLYAWSYENASLLRQGKFKDADIQHIAEELESLGASEKNALKSHLAVLIMHLLKWEYQPNRQSRSWSLTIANQRDDVKDVLEDNPSLKSKVDDILIKAYRKAHREAQKETGFSANVFPATCPYTFEQLLDEEFFPIQGN</sequence>
<proteinExistence type="predicted"/>
<evidence type="ECO:0000313" key="1">
    <source>
        <dbReference type="EMBL" id="ODN41571.1"/>
    </source>
</evidence>
<dbReference type="Proteomes" id="UP000094329">
    <property type="component" value="Unassembled WGS sequence"/>
</dbReference>